<feature type="non-terminal residue" evidence="1">
    <location>
        <position position="88"/>
    </location>
</feature>
<gene>
    <name evidence="1" type="ORF">TPC1_15003</name>
</gene>
<keyword evidence="1" id="KW-0282">Flagellum</keyword>
<organism evidence="1">
    <name type="scientific">Trepomonas sp. PC1</name>
    <dbReference type="NCBI Taxonomy" id="1076344"/>
    <lineage>
        <taxon>Eukaryota</taxon>
        <taxon>Metamonada</taxon>
        <taxon>Diplomonadida</taxon>
        <taxon>Hexamitidae</taxon>
        <taxon>Hexamitinae</taxon>
        <taxon>Trepomonas</taxon>
    </lineage>
</organism>
<dbReference type="AlphaFoldDB" id="A0A146KAD0"/>
<evidence type="ECO:0000313" key="1">
    <source>
        <dbReference type="EMBL" id="JAP92904.1"/>
    </source>
</evidence>
<accession>A0A146KAD0</accession>
<keyword evidence="1" id="KW-0969">Cilium</keyword>
<protein>
    <submittedName>
        <fullName evidence="1">Flagellin</fullName>
    </submittedName>
</protein>
<keyword evidence="1" id="KW-0966">Cell projection</keyword>
<dbReference type="EMBL" id="GDID01003702">
    <property type="protein sequence ID" value="JAP92904.1"/>
    <property type="molecule type" value="Transcribed_RNA"/>
</dbReference>
<feature type="non-terminal residue" evidence="1">
    <location>
        <position position="1"/>
    </location>
</feature>
<reference evidence="1" key="1">
    <citation type="submission" date="2015-07" db="EMBL/GenBank/DDBJ databases">
        <title>Adaptation to a free-living lifestyle via gene acquisitions in the diplomonad Trepomonas sp. PC1.</title>
        <authorList>
            <person name="Xu F."/>
            <person name="Jerlstrom-Hultqvist J."/>
            <person name="Kolisko M."/>
            <person name="Simpson A.G.B."/>
            <person name="Roger A.J."/>
            <person name="Svard S.G."/>
            <person name="Andersson J.O."/>
        </authorList>
    </citation>
    <scope>NUCLEOTIDE SEQUENCE</scope>
    <source>
        <strain evidence="1">PC1</strain>
    </source>
</reference>
<proteinExistence type="predicted"/>
<sequence length="88" mass="9108">SIMAVGETWTGGTDDMDELIDKINANVDGVSASTIASATATDVGDGVLAEGETFKVTISKLDGTTAEVEVTDTENMDQLVGKLNREGN</sequence>
<name>A0A146KAD0_9EUKA</name>